<dbReference type="InterPro" id="IPR027417">
    <property type="entry name" value="P-loop_NTPase"/>
</dbReference>
<dbReference type="InterPro" id="IPR005517">
    <property type="entry name" value="Transl_elong_EFG/EF2_IV"/>
</dbReference>
<dbReference type="InterPro" id="IPR014721">
    <property type="entry name" value="Ribsml_uS5_D2-typ_fold_subgr"/>
</dbReference>
<dbReference type="NCBIfam" id="NF009891">
    <property type="entry name" value="PRK13351.1-1"/>
    <property type="match status" value="1"/>
</dbReference>
<dbReference type="Gene3D" id="3.30.70.240">
    <property type="match status" value="1"/>
</dbReference>
<dbReference type="PROSITE" id="PS51722">
    <property type="entry name" value="G_TR_2"/>
    <property type="match status" value="1"/>
</dbReference>
<dbReference type="Pfam" id="PF14492">
    <property type="entry name" value="EFG_III"/>
    <property type="match status" value="1"/>
</dbReference>
<dbReference type="InterPro" id="IPR004161">
    <property type="entry name" value="EFTu-like_2"/>
</dbReference>
<evidence type="ECO:0000256" key="4">
    <source>
        <dbReference type="ARBA" id="ARBA00023134"/>
    </source>
</evidence>
<dbReference type="SUPFAM" id="SSF54211">
    <property type="entry name" value="Ribosomal protein S5 domain 2-like"/>
    <property type="match status" value="1"/>
</dbReference>
<protein>
    <submittedName>
        <fullName evidence="6">Elongation factor G</fullName>
    </submittedName>
</protein>
<dbReference type="RefSeq" id="WP_102247498.1">
    <property type="nucleotide sequence ID" value="NZ_CP025682.1"/>
</dbReference>
<dbReference type="Gene3D" id="2.40.30.10">
    <property type="entry name" value="Translation factors"/>
    <property type="match status" value="1"/>
</dbReference>
<dbReference type="Gene3D" id="3.30.70.870">
    <property type="entry name" value="Elongation Factor G (Translational Gtpase), domain 3"/>
    <property type="match status" value="1"/>
</dbReference>
<dbReference type="PANTHER" id="PTHR43261">
    <property type="entry name" value="TRANSLATION ELONGATION FACTOR G-RELATED"/>
    <property type="match status" value="1"/>
</dbReference>
<dbReference type="GO" id="GO:0003924">
    <property type="term" value="F:GTPase activity"/>
    <property type="evidence" value="ECO:0007669"/>
    <property type="project" value="InterPro"/>
</dbReference>
<keyword evidence="3" id="KW-0648">Protein biosynthesis</keyword>
<dbReference type="InterPro" id="IPR000640">
    <property type="entry name" value="EFG_V-like"/>
</dbReference>
<dbReference type="SMART" id="SM00838">
    <property type="entry name" value="EFG_C"/>
    <property type="match status" value="1"/>
</dbReference>
<sequence>MIPVSVHDVRNIALLGHAGCGKTTLVEALLAAAGEIGAAGSVERGTTQTDFDPLEREMGHSLSAAVVHLERDGHWINLIDTPGLPDLAGRALCALGAADTGAVLIDASSGIESVTRRMMAAAADKCRLIVVSKIDAAGWDAAALMDEIAHSFGRECLPINLPSADGTRVVDCFLAPDYEADTACSSVREAHDILVDQVVELDEDLMAAYLEQGETLDPQQLHDPFERALREGHLVPVCFVSARSGAGVHELLDIVAQLMPDPTEGNPPRFCDGEGAAARAVDVVPDPERHVVAHVFAIANDPFRGKLALLRIHQGRITPNTQLYIGDARKSFRVAHLLRPQGRNQVETPAGVPGDLCALARIDEIHLGDVLHDSHDEDALHLVHPPYPQPVFGLALIPHKHGDEQKLSEALARLVDEDPCIETGFDAQSRHLVVRGLGEMHLRIVQEQLRSRWNLQFDTAPPAVPYRETIAGSAEARYRHKKQSGGAGQFGEVALRVEALPRGAGIELGNEVKGGAIPTNFLPAVEKGVRQALDEGALAGFPVQDVRVVLVDGKHHPVDSNEISFVTAGRAATIDALLAARPIVLEPQIEIALDIDEHHFGEVSAEFATRRGRITGTETAADGLTRLVAAMPLAELDGFEARLKAILAGSSTFTLTAAGFEPAPPEVQKKLASTRGNGG</sequence>
<dbReference type="InterPro" id="IPR047872">
    <property type="entry name" value="EFG_IV"/>
</dbReference>
<dbReference type="Pfam" id="PF03764">
    <property type="entry name" value="EFG_IV"/>
    <property type="match status" value="1"/>
</dbReference>
<keyword evidence="1" id="KW-0547">Nucleotide-binding</keyword>
<dbReference type="KEGG" id="atw:C0099_11235"/>
<dbReference type="SUPFAM" id="SSF54980">
    <property type="entry name" value="EF-G C-terminal domain-like"/>
    <property type="match status" value="2"/>
</dbReference>
<dbReference type="InterPro" id="IPR009000">
    <property type="entry name" value="Transl_B-barrel_sf"/>
</dbReference>
<dbReference type="Pfam" id="PF03144">
    <property type="entry name" value="GTP_EFTU_D2"/>
    <property type="match status" value="1"/>
</dbReference>
<dbReference type="InterPro" id="IPR041095">
    <property type="entry name" value="EFG_II"/>
</dbReference>
<organism evidence="6 7">
    <name type="scientific">Pseudazoarcus pumilus</name>
    <dbReference type="NCBI Taxonomy" id="2067960"/>
    <lineage>
        <taxon>Bacteria</taxon>
        <taxon>Pseudomonadati</taxon>
        <taxon>Pseudomonadota</taxon>
        <taxon>Betaproteobacteria</taxon>
        <taxon>Rhodocyclales</taxon>
        <taxon>Zoogloeaceae</taxon>
        <taxon>Pseudazoarcus</taxon>
    </lineage>
</organism>
<dbReference type="SUPFAM" id="SSF52540">
    <property type="entry name" value="P-loop containing nucleoside triphosphate hydrolases"/>
    <property type="match status" value="1"/>
</dbReference>
<evidence type="ECO:0000256" key="1">
    <source>
        <dbReference type="ARBA" id="ARBA00022741"/>
    </source>
</evidence>
<evidence type="ECO:0000313" key="6">
    <source>
        <dbReference type="EMBL" id="AUN95449.1"/>
    </source>
</evidence>
<dbReference type="GO" id="GO:0032790">
    <property type="term" value="P:ribosome disassembly"/>
    <property type="evidence" value="ECO:0007669"/>
    <property type="project" value="TreeGrafter"/>
</dbReference>
<dbReference type="GO" id="GO:0003746">
    <property type="term" value="F:translation elongation factor activity"/>
    <property type="evidence" value="ECO:0007669"/>
    <property type="project" value="UniProtKB-KW"/>
</dbReference>
<feature type="domain" description="Tr-type G" evidence="5">
    <location>
        <begin position="7"/>
        <end position="263"/>
    </location>
</feature>
<evidence type="ECO:0000256" key="2">
    <source>
        <dbReference type="ARBA" id="ARBA00022768"/>
    </source>
</evidence>
<dbReference type="CDD" id="cd01434">
    <property type="entry name" value="EFG_mtEFG1_IV"/>
    <property type="match status" value="1"/>
</dbReference>
<dbReference type="EMBL" id="CP025682">
    <property type="protein sequence ID" value="AUN95449.1"/>
    <property type="molecule type" value="Genomic_DNA"/>
</dbReference>
<keyword evidence="7" id="KW-1185">Reference proteome</keyword>
<dbReference type="AlphaFoldDB" id="A0A2I6S848"/>
<dbReference type="GO" id="GO:0097216">
    <property type="term" value="F:guanosine tetraphosphate binding"/>
    <property type="evidence" value="ECO:0007669"/>
    <property type="project" value="UniProtKB-ARBA"/>
</dbReference>
<dbReference type="Proteomes" id="UP000242205">
    <property type="component" value="Chromosome"/>
</dbReference>
<evidence type="ECO:0000259" key="5">
    <source>
        <dbReference type="PROSITE" id="PS51722"/>
    </source>
</evidence>
<name>A0A2I6S848_9RHOO</name>
<dbReference type="CDD" id="cd01514">
    <property type="entry name" value="Elongation_Factor_C"/>
    <property type="match status" value="1"/>
</dbReference>
<dbReference type="SMART" id="SM00889">
    <property type="entry name" value="EFG_IV"/>
    <property type="match status" value="1"/>
</dbReference>
<keyword evidence="2 6" id="KW-0251">Elongation factor</keyword>
<evidence type="ECO:0000256" key="3">
    <source>
        <dbReference type="ARBA" id="ARBA00022917"/>
    </source>
</evidence>
<dbReference type="PANTHER" id="PTHR43261:SF6">
    <property type="entry name" value="ELONGATION FACTOR G-LIKE PROTEIN"/>
    <property type="match status" value="1"/>
</dbReference>
<dbReference type="Gene3D" id="3.40.50.300">
    <property type="entry name" value="P-loop containing nucleotide triphosphate hydrolases"/>
    <property type="match status" value="1"/>
</dbReference>
<gene>
    <name evidence="6" type="primary">fusA</name>
    <name evidence="6" type="ORF">C0099_11235</name>
</gene>
<dbReference type="InterPro" id="IPR000795">
    <property type="entry name" value="T_Tr_GTP-bd_dom"/>
</dbReference>
<dbReference type="Pfam" id="PF00009">
    <property type="entry name" value="GTP_EFTU"/>
    <property type="match status" value="1"/>
</dbReference>
<dbReference type="InterPro" id="IPR020568">
    <property type="entry name" value="Ribosomal_Su5_D2-typ_SF"/>
</dbReference>
<reference evidence="6 7" key="1">
    <citation type="submission" date="2018-01" db="EMBL/GenBank/DDBJ databases">
        <authorList>
            <person name="Fu G.-Y."/>
        </authorList>
    </citation>
    <scope>NUCLEOTIDE SEQUENCE [LARGE SCALE GENOMIC DNA]</scope>
    <source>
        <strain evidence="6 7">SY39</strain>
    </source>
</reference>
<keyword evidence="4" id="KW-0342">GTP-binding</keyword>
<proteinExistence type="predicted"/>
<dbReference type="NCBIfam" id="NF009381">
    <property type="entry name" value="PRK12740.1-5"/>
    <property type="match status" value="1"/>
</dbReference>
<dbReference type="InterPro" id="IPR035647">
    <property type="entry name" value="EFG_III/V"/>
</dbReference>
<dbReference type="GO" id="GO:0005525">
    <property type="term" value="F:GTP binding"/>
    <property type="evidence" value="ECO:0007669"/>
    <property type="project" value="UniProtKB-KW"/>
</dbReference>
<dbReference type="OrthoDB" id="9804431at2"/>
<accession>A0A2I6S848</accession>
<dbReference type="Gene3D" id="3.30.230.10">
    <property type="match status" value="1"/>
</dbReference>
<evidence type="ECO:0000313" key="7">
    <source>
        <dbReference type="Proteomes" id="UP000242205"/>
    </source>
</evidence>
<dbReference type="Pfam" id="PF00679">
    <property type="entry name" value="EFG_C"/>
    <property type="match status" value="1"/>
</dbReference>
<dbReference type="SUPFAM" id="SSF50447">
    <property type="entry name" value="Translation proteins"/>
    <property type="match status" value="1"/>
</dbReference>